<evidence type="ECO:0000256" key="13">
    <source>
        <dbReference type="ARBA" id="ARBA00022729"/>
    </source>
</evidence>
<keyword evidence="16 21" id="KW-0472">Membrane</keyword>
<keyword evidence="23" id="KW-1185">Reference proteome</keyword>
<evidence type="ECO:0000256" key="3">
    <source>
        <dbReference type="ARBA" id="ARBA00004221"/>
    </source>
</evidence>
<comment type="subcellular location">
    <subcellularLocation>
        <location evidence="3">Apical cell membrane</location>
    </subcellularLocation>
    <subcellularLocation>
        <location evidence="7">Cell projection</location>
        <location evidence="7">Filopodium</location>
    </subcellularLocation>
    <subcellularLocation>
        <location evidence="8">Cell projection</location>
        <location evidence="8">Lamellipodium</location>
    </subcellularLocation>
    <subcellularLocation>
        <location evidence="2">Cell projection</location>
        <location evidence="2">Microvillus</location>
    </subcellularLocation>
    <subcellularLocation>
        <location evidence="5">Cell projection</location>
        <location evidence="5">Ruffle</location>
    </subcellularLocation>
    <subcellularLocation>
        <location evidence="4">Membrane raft</location>
    </subcellularLocation>
    <subcellularLocation>
        <location evidence="6">Membrane</location>
        <topology evidence="6">Single-pass type I membrane protein</topology>
    </subcellularLocation>
</comment>
<name>G3WI27_SARHA</name>
<feature type="compositionally biased region" description="Low complexity" evidence="20">
    <location>
        <begin position="155"/>
        <end position="167"/>
    </location>
</feature>
<dbReference type="GO" id="GO:0030175">
    <property type="term" value="C:filopodium"/>
    <property type="evidence" value="ECO:0007669"/>
    <property type="project" value="UniProtKB-SubCell"/>
</dbReference>
<dbReference type="GO" id="GO:0016477">
    <property type="term" value="P:cell migration"/>
    <property type="evidence" value="ECO:0007669"/>
    <property type="project" value="InterPro"/>
</dbReference>
<keyword evidence="13" id="KW-0732">Signal</keyword>
<feature type="compositionally biased region" description="Low complexity" evidence="20">
    <location>
        <begin position="383"/>
        <end position="398"/>
    </location>
</feature>
<reference evidence="22" key="3">
    <citation type="submission" date="2025-09" db="UniProtKB">
        <authorList>
            <consortium name="Ensembl"/>
        </authorList>
    </citation>
    <scope>IDENTIFICATION</scope>
</reference>
<evidence type="ECO:0000256" key="14">
    <source>
        <dbReference type="ARBA" id="ARBA00022889"/>
    </source>
</evidence>
<feature type="compositionally biased region" description="Basic and acidic residues" evidence="20">
    <location>
        <begin position="187"/>
        <end position="199"/>
    </location>
</feature>
<feature type="compositionally biased region" description="Polar residues" evidence="20">
    <location>
        <begin position="284"/>
        <end position="298"/>
    </location>
</feature>
<dbReference type="GO" id="GO:0033634">
    <property type="term" value="P:positive regulation of cell-cell adhesion mediated by integrin"/>
    <property type="evidence" value="ECO:0007669"/>
    <property type="project" value="TreeGrafter"/>
</dbReference>
<feature type="region of interest" description="Disordered" evidence="20">
    <location>
        <begin position="276"/>
        <end position="538"/>
    </location>
</feature>
<evidence type="ECO:0000256" key="7">
    <source>
        <dbReference type="ARBA" id="ARBA00004486"/>
    </source>
</evidence>
<reference evidence="22 23" key="1">
    <citation type="journal article" date="2011" name="Proc. Natl. Acad. Sci. U.S.A.">
        <title>Genetic diversity and population structure of the endangered marsupial Sarcophilus harrisii (Tasmanian devil).</title>
        <authorList>
            <person name="Miller W."/>
            <person name="Hayes V.M."/>
            <person name="Ratan A."/>
            <person name="Petersen D.C."/>
            <person name="Wittekindt N.E."/>
            <person name="Miller J."/>
            <person name="Walenz B."/>
            <person name="Knight J."/>
            <person name="Qi J."/>
            <person name="Zhao F."/>
            <person name="Wang Q."/>
            <person name="Bedoya-Reina O.C."/>
            <person name="Katiyar N."/>
            <person name="Tomsho L.P."/>
            <person name="Kasson L.M."/>
            <person name="Hardie R.A."/>
            <person name="Woodbridge P."/>
            <person name="Tindall E.A."/>
            <person name="Bertelsen M.F."/>
            <person name="Dixon D."/>
            <person name="Pyecroft S."/>
            <person name="Helgen K.M."/>
            <person name="Lesk A.M."/>
            <person name="Pringle T.H."/>
            <person name="Patterson N."/>
            <person name="Zhang Y."/>
            <person name="Kreiss A."/>
            <person name="Woods G.M."/>
            <person name="Jones M.E."/>
            <person name="Schuster S.C."/>
        </authorList>
    </citation>
    <scope>NUCLEOTIDE SEQUENCE [LARGE SCALE GENOMIC DNA]</scope>
</reference>
<keyword evidence="18" id="KW-0966">Cell projection</keyword>
<feature type="compositionally biased region" description="Low complexity" evidence="20">
    <location>
        <begin position="90"/>
        <end position="104"/>
    </location>
</feature>
<dbReference type="PANTHER" id="PTHR12067:SF5">
    <property type="entry name" value="PODOCALYXIN"/>
    <property type="match status" value="1"/>
</dbReference>
<feature type="compositionally biased region" description="Polar residues" evidence="20">
    <location>
        <begin position="446"/>
        <end position="475"/>
    </location>
</feature>
<gene>
    <name evidence="22" type="primary">PODXL</name>
</gene>
<evidence type="ECO:0000313" key="22">
    <source>
        <dbReference type="Ensembl" id="ENSSHAP00000015082.2"/>
    </source>
</evidence>
<dbReference type="Pfam" id="PF06365">
    <property type="entry name" value="CD34_antigen"/>
    <property type="match status" value="1"/>
</dbReference>
<feature type="compositionally biased region" description="Polar residues" evidence="20">
    <location>
        <begin position="411"/>
        <end position="435"/>
    </location>
</feature>
<dbReference type="GO" id="GO:0001726">
    <property type="term" value="C:ruffle"/>
    <property type="evidence" value="ECO:0007669"/>
    <property type="project" value="UniProtKB-SubCell"/>
</dbReference>
<reference evidence="22" key="2">
    <citation type="submission" date="2025-08" db="UniProtKB">
        <authorList>
            <consortium name="Ensembl"/>
        </authorList>
    </citation>
    <scope>IDENTIFICATION</scope>
</reference>
<feature type="compositionally biased region" description="Low complexity" evidence="20">
    <location>
        <begin position="508"/>
        <end position="536"/>
    </location>
</feature>
<feature type="compositionally biased region" description="Pro residues" evidence="20">
    <location>
        <begin position="113"/>
        <end position="122"/>
    </location>
</feature>
<evidence type="ECO:0000256" key="8">
    <source>
        <dbReference type="ARBA" id="ARBA00004510"/>
    </source>
</evidence>
<evidence type="ECO:0000256" key="19">
    <source>
        <dbReference type="ARBA" id="ARBA00031141"/>
    </source>
</evidence>
<evidence type="ECO:0000256" key="15">
    <source>
        <dbReference type="ARBA" id="ARBA00022989"/>
    </source>
</evidence>
<feature type="compositionally biased region" description="Low complexity" evidence="20">
    <location>
        <begin position="345"/>
        <end position="359"/>
    </location>
</feature>
<evidence type="ECO:0000313" key="23">
    <source>
        <dbReference type="Proteomes" id="UP000007648"/>
    </source>
</evidence>
<evidence type="ECO:0000256" key="12">
    <source>
        <dbReference type="ARBA" id="ARBA00022692"/>
    </source>
</evidence>
<evidence type="ECO:0000256" key="21">
    <source>
        <dbReference type="SAM" id="Phobius"/>
    </source>
</evidence>
<accession>G3WI27</accession>
<dbReference type="PANTHER" id="PTHR12067">
    <property type="entry name" value="PODOCALYXIN"/>
    <property type="match status" value="1"/>
</dbReference>
<sequence>MRVNSWEMRAAGKASLEDVARGAGQWGRCGERASVASGYPRGRALRKGRSPRSGCPGGAPAPPAPLPRLSRAPTPPPLSPPSRHRRRGPRPLSSRPGRSFLLGLIVPNRSARPAPPPPPPRAAPGEGRGGEGVGGGGPALREEAPRRRRPPPGTALPASDAAAVSSRAPRRPPAPRPDSAPTPALRQQREEEQEPERGARGAGAESETPQRARTASPVREPSPPAQLPRHLPRRPGREHRMRPPPLLLLLLLLLVPSGLGNNEPISSTAAVATTISAESHKTTGKPQTVASPQPTGPSETRKPTTAAIRPTTTLQPTSPALPIVQTTSKPNQEGGDLTTVRGELTTKAPSSTSALSTTLETKKETTVAPTAAPGALGTQAPVLSSLTTGPLPSPSATPKLQEGTTLPDASIPQTTLNPTASTHKSESPPSLTSATPVPGAFPYPVSTGTSVTSRTQPTENTSETPVPKSTISVSSEHPPASVSSEGPPASFTSEGPLASATPETVPRETTIVSESSTFFSTSPSSSLSEPPATTSEAEIFSPIPNKITCQADSYTTENLLILKITNFSVCDGVKDSRNHPLYTALCRAGKPNFNKDRDLCHVQLISQPEKQEVAVLNVSVQTHLQPKELYEVLKKRWDDLKALGVSNMTYGKESLDKDVEDRFSMPLIITIVCMAAFLLFVAALYGCFHQRFTQRKDQQRLTEELQTVENGYHDNPTLEVMETSSEMQEKKVANLNGELGDSWIVPLDNLTKDDLDQEEEDTHL</sequence>
<dbReference type="GO" id="GO:0032534">
    <property type="term" value="P:regulation of microvillus assembly"/>
    <property type="evidence" value="ECO:0007669"/>
    <property type="project" value="TreeGrafter"/>
</dbReference>
<feature type="region of interest" description="Disordered" evidence="20">
    <location>
        <begin position="20"/>
        <end position="240"/>
    </location>
</feature>
<feature type="compositionally biased region" description="Pro residues" evidence="20">
    <location>
        <begin position="171"/>
        <end position="180"/>
    </location>
</feature>
<proteinExistence type="inferred from homology"/>
<dbReference type="GeneTree" id="ENSGT00730000111314"/>
<dbReference type="GO" id="GO:0031528">
    <property type="term" value="C:microvillus membrane"/>
    <property type="evidence" value="ECO:0007669"/>
    <property type="project" value="TreeGrafter"/>
</dbReference>
<evidence type="ECO:0000256" key="4">
    <source>
        <dbReference type="ARBA" id="ARBA00004285"/>
    </source>
</evidence>
<dbReference type="Proteomes" id="UP000007648">
    <property type="component" value="Unassembled WGS sequence"/>
</dbReference>
<organism evidence="22 23">
    <name type="scientific">Sarcophilus harrisii</name>
    <name type="common">Tasmanian devil</name>
    <name type="synonym">Sarcophilus laniarius</name>
    <dbReference type="NCBI Taxonomy" id="9305"/>
    <lineage>
        <taxon>Eukaryota</taxon>
        <taxon>Metazoa</taxon>
        <taxon>Chordata</taxon>
        <taxon>Craniata</taxon>
        <taxon>Vertebrata</taxon>
        <taxon>Euteleostomi</taxon>
        <taxon>Mammalia</taxon>
        <taxon>Metatheria</taxon>
        <taxon>Dasyuromorphia</taxon>
        <taxon>Dasyuridae</taxon>
        <taxon>Sarcophilus</taxon>
    </lineage>
</organism>
<evidence type="ECO:0000256" key="16">
    <source>
        <dbReference type="ARBA" id="ARBA00023136"/>
    </source>
</evidence>
<comment type="similarity">
    <text evidence="9">Belongs to the podocalyxin family.</text>
</comment>
<keyword evidence="14" id="KW-0130">Cell adhesion</keyword>
<dbReference type="InterPro" id="IPR017403">
    <property type="entry name" value="PODXL"/>
</dbReference>
<feature type="transmembrane region" description="Helical" evidence="21">
    <location>
        <begin position="663"/>
        <end position="688"/>
    </location>
</feature>
<dbReference type="InParanoid" id="G3WI27"/>
<comment type="function">
    <text evidence="1">Involved in the regulation of both adhesion and cell morphology and cancer progression. Functions as an anti-adhesive molecule that maintains an open filtration pathway between neighboring foot processes in the podocyte by charge repulsion. Acts as a pro-adhesive molecule, enhancing the adherence of cells to immobilized ligands, increasing the rate of migration and cell-cell contacts in an integrin-dependent manner. Induces the formation of apical actin-dependent microvilli. Involved in the formation of a preapical plasma membrane subdomain to set up initial epithelial polarization and the apical lumen formation during renal tubulogenesis. Plays a role in cancer development and aggressiveness by inducing cell migration and invasion through its interaction with the actin-binding protein EZR. Affects EZR-dependent signaling events, leading to increased activities of the MAPK and PI3K pathways in cancer cells.</text>
</comment>
<keyword evidence="15 21" id="KW-1133">Transmembrane helix</keyword>
<evidence type="ECO:0000256" key="1">
    <source>
        <dbReference type="ARBA" id="ARBA00003167"/>
    </source>
</evidence>
<keyword evidence="17" id="KW-0325">Glycoprotein</keyword>
<evidence type="ECO:0000256" key="5">
    <source>
        <dbReference type="ARBA" id="ARBA00004466"/>
    </source>
</evidence>
<dbReference type="AlphaFoldDB" id="G3WI27"/>
<feature type="compositionally biased region" description="Gly residues" evidence="20">
    <location>
        <begin position="126"/>
        <end position="138"/>
    </location>
</feature>
<evidence type="ECO:0000256" key="2">
    <source>
        <dbReference type="ARBA" id="ARBA00004105"/>
    </source>
</evidence>
<feature type="compositionally biased region" description="Basic residues" evidence="20">
    <location>
        <begin position="230"/>
        <end position="240"/>
    </location>
</feature>
<dbReference type="GO" id="GO:0007155">
    <property type="term" value="P:cell adhesion"/>
    <property type="evidence" value="ECO:0007669"/>
    <property type="project" value="UniProtKB-KW"/>
</dbReference>
<evidence type="ECO:0000256" key="6">
    <source>
        <dbReference type="ARBA" id="ARBA00004479"/>
    </source>
</evidence>
<feature type="compositionally biased region" description="Polar residues" evidence="20">
    <location>
        <begin position="310"/>
        <end position="331"/>
    </location>
</feature>
<keyword evidence="12 21" id="KW-0812">Transmembrane</keyword>
<dbReference type="GO" id="GO:0045121">
    <property type="term" value="C:membrane raft"/>
    <property type="evidence" value="ECO:0007669"/>
    <property type="project" value="UniProtKB-SubCell"/>
</dbReference>
<evidence type="ECO:0000256" key="9">
    <source>
        <dbReference type="ARBA" id="ARBA00007029"/>
    </source>
</evidence>
<dbReference type="Ensembl" id="ENSSHAT00000015207.2">
    <property type="protein sequence ID" value="ENSSHAP00000015082.2"/>
    <property type="gene ID" value="ENSSHAG00000012869.2"/>
</dbReference>
<protein>
    <recommendedName>
        <fullName evidence="10">Podocalyxin</fullName>
    </recommendedName>
    <alternativeName>
        <fullName evidence="19">Podocalyxin-like protein 1</fullName>
    </alternativeName>
</protein>
<evidence type="ECO:0000256" key="18">
    <source>
        <dbReference type="ARBA" id="ARBA00023273"/>
    </source>
</evidence>
<evidence type="ECO:0000256" key="17">
    <source>
        <dbReference type="ARBA" id="ARBA00023180"/>
    </source>
</evidence>
<dbReference type="FunCoup" id="G3WI27">
    <property type="interactions" value="237"/>
</dbReference>
<evidence type="ECO:0000256" key="20">
    <source>
        <dbReference type="SAM" id="MobiDB-lite"/>
    </source>
</evidence>
<dbReference type="HOGENOM" id="CLU_032485_1_0_1"/>
<evidence type="ECO:0000256" key="11">
    <source>
        <dbReference type="ARBA" id="ARBA00022475"/>
    </source>
</evidence>
<dbReference type="GO" id="GO:0022408">
    <property type="term" value="P:negative regulation of cell-cell adhesion"/>
    <property type="evidence" value="ECO:0007669"/>
    <property type="project" value="TreeGrafter"/>
</dbReference>
<evidence type="ECO:0000256" key="10">
    <source>
        <dbReference type="ARBA" id="ARBA00017371"/>
    </source>
</evidence>
<dbReference type="InterPro" id="IPR013836">
    <property type="entry name" value="CD34/Podocalyxin"/>
</dbReference>
<keyword evidence="11" id="KW-1003">Cell membrane</keyword>
<dbReference type="GO" id="GO:0030027">
    <property type="term" value="C:lamellipodium"/>
    <property type="evidence" value="ECO:0007669"/>
    <property type="project" value="UniProtKB-SubCell"/>
</dbReference>
<dbReference type="GO" id="GO:0016324">
    <property type="term" value="C:apical plasma membrane"/>
    <property type="evidence" value="ECO:0007669"/>
    <property type="project" value="UniProtKB-SubCell"/>
</dbReference>